<comment type="caution">
    <text evidence="1">The sequence shown here is derived from an EMBL/GenBank/DDBJ whole genome shotgun (WGS) entry which is preliminary data.</text>
</comment>
<evidence type="ECO:0000313" key="1">
    <source>
        <dbReference type="EMBL" id="KAG0411923.1"/>
    </source>
</evidence>
<dbReference type="Proteomes" id="UP000805193">
    <property type="component" value="Unassembled WGS sequence"/>
</dbReference>
<gene>
    <name evidence="1" type="ORF">HPB47_010949</name>
</gene>
<dbReference type="EMBL" id="JABSTQ010011392">
    <property type="protein sequence ID" value="KAG0411923.1"/>
    <property type="molecule type" value="Genomic_DNA"/>
</dbReference>
<sequence length="180" mass="18965">MKPATACPQRVGGESAAASKRRLGANRRAEGVALASEGRPRGTDSDDAPAVAVSGPGRLPHGDAPRRLSPLRRTRSTSGLNAYWDQDGPTLRPAEHGPGSQHRRRRQQQRGRKVTPSVRPKARASPGGPPESWAALQNHGARSHYGPSQGKLSCVIPGGCGDDRLERLPAREAGGPSDEG</sequence>
<organism evidence="1 2">
    <name type="scientific">Ixodes persulcatus</name>
    <name type="common">Taiga tick</name>
    <dbReference type="NCBI Taxonomy" id="34615"/>
    <lineage>
        <taxon>Eukaryota</taxon>
        <taxon>Metazoa</taxon>
        <taxon>Ecdysozoa</taxon>
        <taxon>Arthropoda</taxon>
        <taxon>Chelicerata</taxon>
        <taxon>Arachnida</taxon>
        <taxon>Acari</taxon>
        <taxon>Parasitiformes</taxon>
        <taxon>Ixodida</taxon>
        <taxon>Ixodoidea</taxon>
        <taxon>Ixodidae</taxon>
        <taxon>Ixodinae</taxon>
        <taxon>Ixodes</taxon>
    </lineage>
</organism>
<protein>
    <submittedName>
        <fullName evidence="1">Uncharacterized protein</fullName>
    </submittedName>
</protein>
<keyword evidence="2" id="KW-1185">Reference proteome</keyword>
<name>A0AC60NXN7_IXOPE</name>
<reference evidence="1 2" key="1">
    <citation type="journal article" date="2020" name="Cell">
        <title>Large-Scale Comparative Analyses of Tick Genomes Elucidate Their Genetic Diversity and Vector Capacities.</title>
        <authorList>
            <consortium name="Tick Genome and Microbiome Consortium (TIGMIC)"/>
            <person name="Jia N."/>
            <person name="Wang J."/>
            <person name="Shi W."/>
            <person name="Du L."/>
            <person name="Sun Y."/>
            <person name="Zhan W."/>
            <person name="Jiang J.F."/>
            <person name="Wang Q."/>
            <person name="Zhang B."/>
            <person name="Ji P."/>
            <person name="Bell-Sakyi L."/>
            <person name="Cui X.M."/>
            <person name="Yuan T.T."/>
            <person name="Jiang B.G."/>
            <person name="Yang W.F."/>
            <person name="Lam T.T."/>
            <person name="Chang Q.C."/>
            <person name="Ding S.J."/>
            <person name="Wang X.J."/>
            <person name="Zhu J.G."/>
            <person name="Ruan X.D."/>
            <person name="Zhao L."/>
            <person name="Wei J.T."/>
            <person name="Ye R.Z."/>
            <person name="Que T.C."/>
            <person name="Du C.H."/>
            <person name="Zhou Y.H."/>
            <person name="Cheng J.X."/>
            <person name="Dai P.F."/>
            <person name="Guo W.B."/>
            <person name="Han X.H."/>
            <person name="Huang E.J."/>
            <person name="Li L.F."/>
            <person name="Wei W."/>
            <person name="Gao Y.C."/>
            <person name="Liu J.Z."/>
            <person name="Shao H.Z."/>
            <person name="Wang X."/>
            <person name="Wang C.C."/>
            <person name="Yang T.C."/>
            <person name="Huo Q.B."/>
            <person name="Li W."/>
            <person name="Chen H.Y."/>
            <person name="Chen S.E."/>
            <person name="Zhou L.G."/>
            <person name="Ni X.B."/>
            <person name="Tian J.H."/>
            <person name="Sheng Y."/>
            <person name="Liu T."/>
            <person name="Pan Y.S."/>
            <person name="Xia L.Y."/>
            <person name="Li J."/>
            <person name="Zhao F."/>
            <person name="Cao W.C."/>
        </authorList>
    </citation>
    <scope>NUCLEOTIDE SEQUENCE [LARGE SCALE GENOMIC DNA]</scope>
    <source>
        <strain evidence="1">Iper-2018</strain>
    </source>
</reference>
<accession>A0AC60NXN7</accession>
<proteinExistence type="predicted"/>
<evidence type="ECO:0000313" key="2">
    <source>
        <dbReference type="Proteomes" id="UP000805193"/>
    </source>
</evidence>